<dbReference type="NCBIfam" id="TIGR01726">
    <property type="entry name" value="HEQRo_perm_3TM"/>
    <property type="match status" value="1"/>
</dbReference>
<feature type="transmembrane region" description="Helical" evidence="12">
    <location>
        <begin position="192"/>
        <end position="210"/>
    </location>
</feature>
<evidence type="ECO:0000256" key="4">
    <source>
        <dbReference type="ARBA" id="ARBA00022475"/>
    </source>
</evidence>
<dbReference type="AlphaFoldDB" id="A0A388SCB7"/>
<gene>
    <name evidence="14" type="ORF">MESMUL_12200</name>
</gene>
<dbReference type="GO" id="GO:0043190">
    <property type="term" value="C:ATP-binding cassette (ABC) transporter complex"/>
    <property type="evidence" value="ECO:0007669"/>
    <property type="project" value="InterPro"/>
</dbReference>
<keyword evidence="3 12" id="KW-0813">Transport</keyword>
<evidence type="ECO:0000256" key="5">
    <source>
        <dbReference type="ARBA" id="ARBA00022692"/>
    </source>
</evidence>
<evidence type="ECO:0000313" key="14">
    <source>
        <dbReference type="EMBL" id="GBO93866.1"/>
    </source>
</evidence>
<evidence type="ECO:0000256" key="3">
    <source>
        <dbReference type="ARBA" id="ARBA00022448"/>
    </source>
</evidence>
<dbReference type="GO" id="GO:0022857">
    <property type="term" value="F:transmembrane transporter activity"/>
    <property type="evidence" value="ECO:0007669"/>
    <property type="project" value="InterPro"/>
</dbReference>
<comment type="subunit">
    <text evidence="10">The complex is composed of two ATP-binding proteins (GltL), two transmembrane proteins (GltJ and GltK) and a solute-binding protein (GltI).</text>
</comment>
<dbReference type="EMBL" id="BGZJ01000001">
    <property type="protein sequence ID" value="GBO93866.1"/>
    <property type="molecule type" value="Genomic_DNA"/>
</dbReference>
<dbReference type="Pfam" id="PF00528">
    <property type="entry name" value="BPD_transp_1"/>
    <property type="match status" value="1"/>
</dbReference>
<accession>A0A388SCB7</accession>
<accession>A0A401LN66</accession>
<dbReference type="Gene3D" id="1.10.3720.10">
    <property type="entry name" value="MetI-like"/>
    <property type="match status" value="1"/>
</dbReference>
<organism evidence="14 15">
    <name type="scientific">Mesosutterella multiformis</name>
    <dbReference type="NCBI Taxonomy" id="2259133"/>
    <lineage>
        <taxon>Bacteria</taxon>
        <taxon>Pseudomonadati</taxon>
        <taxon>Pseudomonadota</taxon>
        <taxon>Betaproteobacteria</taxon>
        <taxon>Burkholderiales</taxon>
        <taxon>Sutterellaceae</taxon>
        <taxon>Mesosutterella</taxon>
    </lineage>
</organism>
<dbReference type="PANTHER" id="PTHR30614">
    <property type="entry name" value="MEMBRANE COMPONENT OF AMINO ACID ABC TRANSPORTER"/>
    <property type="match status" value="1"/>
</dbReference>
<dbReference type="SUPFAM" id="SSF161098">
    <property type="entry name" value="MetI-like"/>
    <property type="match status" value="1"/>
</dbReference>
<evidence type="ECO:0000259" key="13">
    <source>
        <dbReference type="PROSITE" id="PS50928"/>
    </source>
</evidence>
<evidence type="ECO:0000256" key="6">
    <source>
        <dbReference type="ARBA" id="ARBA00022970"/>
    </source>
</evidence>
<dbReference type="InterPro" id="IPR043429">
    <property type="entry name" value="ArtM/GltK/GlnP/TcyL/YhdX-like"/>
</dbReference>
<dbReference type="InterPro" id="IPR010065">
    <property type="entry name" value="AA_ABC_transptr_permease_3TM"/>
</dbReference>
<feature type="transmembrane region" description="Helical" evidence="12">
    <location>
        <begin position="62"/>
        <end position="85"/>
    </location>
</feature>
<dbReference type="InterPro" id="IPR035906">
    <property type="entry name" value="MetI-like_sf"/>
</dbReference>
<keyword evidence="6" id="KW-0029">Amino-acid transport</keyword>
<comment type="similarity">
    <text evidence="2">Belongs to the binding-protein-dependent transport system permease family. HisMQ subfamily.</text>
</comment>
<dbReference type="PROSITE" id="PS50928">
    <property type="entry name" value="ABC_TM1"/>
    <property type="match status" value="1"/>
</dbReference>
<evidence type="ECO:0000256" key="12">
    <source>
        <dbReference type="RuleBase" id="RU363032"/>
    </source>
</evidence>
<feature type="transmembrane region" description="Helical" evidence="12">
    <location>
        <begin position="156"/>
        <end position="180"/>
    </location>
</feature>
<dbReference type="PANTHER" id="PTHR30614:SF1">
    <property type="entry name" value="GLUTAMATE_ASPARTATE IMPORT PERMEASE PROTEIN GLTK"/>
    <property type="match status" value="1"/>
</dbReference>
<evidence type="ECO:0000256" key="1">
    <source>
        <dbReference type="ARBA" id="ARBA00004429"/>
    </source>
</evidence>
<dbReference type="RefSeq" id="WP_116270160.1">
    <property type="nucleotide sequence ID" value="NZ_BGZJ01000001.1"/>
</dbReference>
<dbReference type="OrthoDB" id="9771188at2"/>
<keyword evidence="15" id="KW-1185">Reference proteome</keyword>
<name>A0A388SCB7_9BURK</name>
<dbReference type="FunFam" id="1.10.3720.10:FF:000006">
    <property type="entry name" value="Glutamate/aspartate ABC transporter, permease protein GltK"/>
    <property type="match status" value="1"/>
</dbReference>
<evidence type="ECO:0000256" key="8">
    <source>
        <dbReference type="ARBA" id="ARBA00023136"/>
    </source>
</evidence>
<dbReference type="InterPro" id="IPR000515">
    <property type="entry name" value="MetI-like"/>
</dbReference>
<keyword evidence="7 12" id="KW-1133">Transmembrane helix</keyword>
<keyword evidence="5 12" id="KW-0812">Transmembrane</keyword>
<comment type="caution">
    <text evidence="14">The sequence shown here is derived from an EMBL/GenBank/DDBJ whole genome shotgun (WGS) entry which is preliminary data.</text>
</comment>
<evidence type="ECO:0000313" key="15">
    <source>
        <dbReference type="Proteomes" id="UP000266091"/>
    </source>
</evidence>
<evidence type="ECO:0000256" key="7">
    <source>
        <dbReference type="ARBA" id="ARBA00022989"/>
    </source>
</evidence>
<protein>
    <recommendedName>
        <fullName evidence="11">Glutamate/aspartate import permease protein GltK</fullName>
    </recommendedName>
</protein>
<evidence type="ECO:0000256" key="11">
    <source>
        <dbReference type="ARBA" id="ARBA00073645"/>
    </source>
</evidence>
<comment type="function">
    <text evidence="9">Part of the ABC transporter complex GltIJKL involved in glutamate and aspartate uptake. Probably responsible for the translocation of the substrate across the membrane.</text>
</comment>
<evidence type="ECO:0000256" key="10">
    <source>
        <dbReference type="ARBA" id="ARBA00062718"/>
    </source>
</evidence>
<comment type="subcellular location">
    <subcellularLocation>
        <location evidence="1">Cell inner membrane</location>
        <topology evidence="1">Multi-pass membrane protein</topology>
    </subcellularLocation>
    <subcellularLocation>
        <location evidence="12">Cell membrane</location>
        <topology evidence="12">Multi-pass membrane protein</topology>
    </subcellularLocation>
</comment>
<evidence type="ECO:0000256" key="9">
    <source>
        <dbReference type="ARBA" id="ARBA00060298"/>
    </source>
</evidence>
<reference evidence="14 15" key="1">
    <citation type="journal article" date="2018" name="Int. J. Syst. Evol. Microbiol.">
        <title>Mesosutterella multiformis gen. nov., sp. nov., a member of the family Sutterellaceae and Sutterella megalosphaeroides sp. nov., isolated from human faeces.</title>
        <authorList>
            <person name="Sakamoto M."/>
            <person name="Ikeyama N."/>
            <person name="Kunihiro T."/>
            <person name="Iino T."/>
            <person name="Yuki M."/>
            <person name="Ohkuma M."/>
        </authorList>
    </citation>
    <scope>NUCLEOTIDE SEQUENCE [LARGE SCALE GENOMIC DNA]</scope>
    <source>
        <strain evidence="14 15">4NBBH2</strain>
    </source>
</reference>
<evidence type="ECO:0000256" key="2">
    <source>
        <dbReference type="ARBA" id="ARBA00010072"/>
    </source>
</evidence>
<feature type="transmembrane region" description="Helical" evidence="12">
    <location>
        <begin position="97"/>
        <end position="114"/>
    </location>
</feature>
<keyword evidence="4" id="KW-1003">Cell membrane</keyword>
<dbReference type="CDD" id="cd06261">
    <property type="entry name" value="TM_PBP2"/>
    <property type="match status" value="1"/>
</dbReference>
<sequence>MDFSSITGSTSFLLQGAAYTFELTATSAIGAIILGTFLALGKMAKSRVLSLLCSGYINLMRAVPLVLILFWFFFLVPVFIAWFTGSPIPVPVGPEKTALITFILFEAAYYAEIIRAGIQSISRGQLYASSALGLSFGQTMRYVILPQAFRNMGPVLLTQTIVLFQDTSLVYVLSATDFMGAVSKIAQRDSQLTLMYCFAAVCYFVVSFTLSTGVKQMQKKLAIIR</sequence>
<feature type="domain" description="ABC transmembrane type-1" evidence="13">
    <location>
        <begin position="17"/>
        <end position="214"/>
    </location>
</feature>
<keyword evidence="8 12" id="KW-0472">Membrane</keyword>
<feature type="transmembrane region" description="Helical" evidence="12">
    <location>
        <begin position="20"/>
        <end position="41"/>
    </location>
</feature>
<proteinExistence type="inferred from homology"/>
<dbReference type="GO" id="GO:0006865">
    <property type="term" value="P:amino acid transport"/>
    <property type="evidence" value="ECO:0007669"/>
    <property type="project" value="UniProtKB-KW"/>
</dbReference>
<dbReference type="Proteomes" id="UP000266091">
    <property type="component" value="Unassembled WGS sequence"/>
</dbReference>